<dbReference type="GO" id="GO:0042781">
    <property type="term" value="F:3'-tRNA processing endoribonuclease activity"/>
    <property type="evidence" value="ECO:0007669"/>
    <property type="project" value="TreeGrafter"/>
</dbReference>
<evidence type="ECO:0000256" key="1">
    <source>
        <dbReference type="ARBA" id="ARBA00022833"/>
    </source>
</evidence>
<dbReference type="AlphaFoldDB" id="A0A1H9U4B3"/>
<dbReference type="SMART" id="SM00849">
    <property type="entry name" value="Lactamase_B"/>
    <property type="match status" value="1"/>
</dbReference>
<proteinExistence type="predicted"/>
<evidence type="ECO:0000259" key="2">
    <source>
        <dbReference type="SMART" id="SM00849"/>
    </source>
</evidence>
<dbReference type="InterPro" id="IPR001279">
    <property type="entry name" value="Metallo-B-lactamas"/>
</dbReference>
<keyword evidence="1" id="KW-0862">Zinc</keyword>
<dbReference type="OrthoDB" id="9794898at2"/>
<gene>
    <name evidence="3" type="ORF">SAMN05444126_11282</name>
</gene>
<evidence type="ECO:0000313" key="4">
    <source>
        <dbReference type="Proteomes" id="UP000199318"/>
    </source>
</evidence>
<dbReference type="CDD" id="cd07716">
    <property type="entry name" value="RNaseZ_short-form-like_MBL-fold"/>
    <property type="match status" value="1"/>
</dbReference>
<keyword evidence="4" id="KW-1185">Reference proteome</keyword>
<reference evidence="4" key="1">
    <citation type="submission" date="2016-10" db="EMBL/GenBank/DDBJ databases">
        <authorList>
            <person name="de Groot N.N."/>
        </authorList>
    </citation>
    <scope>NUCLEOTIDE SEQUENCE [LARGE SCALE GENOMIC DNA]</scope>
    <source>
        <strain evidence="4">10nlg</strain>
    </source>
</reference>
<protein>
    <submittedName>
        <fullName evidence="3">Ribonuclease BN, tRNA processing enzyme</fullName>
    </submittedName>
</protein>
<dbReference type="PROSITE" id="PS51257">
    <property type="entry name" value="PROKAR_LIPOPROTEIN"/>
    <property type="match status" value="1"/>
</dbReference>
<organism evidence="3 4">
    <name type="scientific">Salisediminibacterium halotolerans</name>
    <dbReference type="NCBI Taxonomy" id="517425"/>
    <lineage>
        <taxon>Bacteria</taxon>
        <taxon>Bacillati</taxon>
        <taxon>Bacillota</taxon>
        <taxon>Bacilli</taxon>
        <taxon>Bacillales</taxon>
        <taxon>Bacillaceae</taxon>
        <taxon>Salisediminibacterium</taxon>
    </lineage>
</organism>
<dbReference type="Gene3D" id="3.60.15.10">
    <property type="entry name" value="Ribonuclease Z/Hydroxyacylglutathione hydrolase-like"/>
    <property type="match status" value="1"/>
</dbReference>
<accession>A0A1H9U4B3</accession>
<dbReference type="PANTHER" id="PTHR46018">
    <property type="entry name" value="ZINC PHOSPHODIESTERASE ELAC PROTEIN 1"/>
    <property type="match status" value="1"/>
</dbReference>
<dbReference type="Proteomes" id="UP000199318">
    <property type="component" value="Unassembled WGS sequence"/>
</dbReference>
<feature type="domain" description="Metallo-beta-lactamase" evidence="2">
    <location>
        <begin position="18"/>
        <end position="190"/>
    </location>
</feature>
<dbReference type="SUPFAM" id="SSF56281">
    <property type="entry name" value="Metallo-hydrolase/oxidoreductase"/>
    <property type="match status" value="1"/>
</dbReference>
<dbReference type="EMBL" id="FOGV01000012">
    <property type="protein sequence ID" value="SES04219.1"/>
    <property type="molecule type" value="Genomic_DNA"/>
</dbReference>
<name>A0A1H9U4B3_9BACI</name>
<evidence type="ECO:0000313" key="3">
    <source>
        <dbReference type="EMBL" id="SES04219.1"/>
    </source>
</evidence>
<sequence length="247" mass="27170">MRLRIIGYWGAYPGQQSATSCYLLEEDGVRVLIDAGSGAAAQLQRYIGLNEIDAAVISHFHHDHIADLGVLTYSRAVDQALGNTAAPLRIYASDDETEKLTDYSRKGTKVDTYHKDETLTIGPFKFQFQRTKHPVSCYAMKITSTASQQSIVYTADTAFSTDIAAFAENCSLLIAETSFYNRQDAASFGHMTSTEAGKLARIAGADALMLSHLPHFGDHQQLLHEAEAEFNGPIYLASEKHGKLNFE</sequence>
<dbReference type="RefSeq" id="WP_093072954.1">
    <property type="nucleotide sequence ID" value="NZ_FOGV01000012.1"/>
</dbReference>
<dbReference type="InterPro" id="IPR036866">
    <property type="entry name" value="RibonucZ/Hydroxyglut_hydro"/>
</dbReference>
<comment type="caution">
    <text evidence="3">The sequence shown here is derived from an EMBL/GenBank/DDBJ whole genome shotgun (WGS) entry which is preliminary data.</text>
</comment>
<dbReference type="PANTHER" id="PTHR46018:SF4">
    <property type="entry name" value="METALLO-HYDROLASE YHFI-RELATED"/>
    <property type="match status" value="1"/>
</dbReference>
<dbReference type="STRING" id="1464123.SAMN05444126_11282"/>
<dbReference type="Pfam" id="PF12706">
    <property type="entry name" value="Lactamase_B_2"/>
    <property type="match status" value="1"/>
</dbReference>